<feature type="domain" description="RRM" evidence="5">
    <location>
        <begin position="70"/>
        <end position="149"/>
    </location>
</feature>
<dbReference type="InterPro" id="IPR012677">
    <property type="entry name" value="Nucleotide-bd_a/b_plait_sf"/>
</dbReference>
<keyword evidence="7" id="KW-1185">Reference proteome</keyword>
<dbReference type="Proteomes" id="UP000092154">
    <property type="component" value="Unassembled WGS sequence"/>
</dbReference>
<feature type="region of interest" description="Disordered" evidence="4">
    <location>
        <begin position="245"/>
        <end position="289"/>
    </location>
</feature>
<evidence type="ECO:0000256" key="3">
    <source>
        <dbReference type="PROSITE-ProRule" id="PRU00176"/>
    </source>
</evidence>
<dbReference type="PROSITE" id="PS50102">
    <property type="entry name" value="RRM"/>
    <property type="match status" value="2"/>
</dbReference>
<sequence length="289" mass="33189">MSLQLQRGLSTSLALRSDESQYEDSPARSFRNDRYEDRSSKPREFRSEESRYGDRDSKPRSFRRPVSPSGTLYIGNLPYAITEEELRQSFMEFGEIVRVTLGTTQDGMSRGFAHIQFSSVEEANEVIRADSEDPIFIMNRDIHLDHAAVQDKPVLDPYHTLFVRPFEGAEEELREVFRDYAHGIADVRILKDKFTGEPRGSAFVEFKDVETATEALEVLKGQKDPSSGREIFLKYAKPARVDFAHDLKSSPEGKKRRFNPKDNERGSRRNNSYGGDWKGNQRTGNYRDS</sequence>
<keyword evidence="1" id="KW-0677">Repeat</keyword>
<dbReference type="Gene3D" id="3.30.70.330">
    <property type="match status" value="2"/>
</dbReference>
<name>A0A1B7MXN0_9AGAM</name>
<dbReference type="SUPFAM" id="SSF54928">
    <property type="entry name" value="RNA-binding domain, RBD"/>
    <property type="match status" value="2"/>
</dbReference>
<proteinExistence type="predicted"/>
<organism evidence="6 7">
    <name type="scientific">Rhizopogon vinicolor AM-OR11-026</name>
    <dbReference type="NCBI Taxonomy" id="1314800"/>
    <lineage>
        <taxon>Eukaryota</taxon>
        <taxon>Fungi</taxon>
        <taxon>Dikarya</taxon>
        <taxon>Basidiomycota</taxon>
        <taxon>Agaricomycotina</taxon>
        <taxon>Agaricomycetes</taxon>
        <taxon>Agaricomycetidae</taxon>
        <taxon>Boletales</taxon>
        <taxon>Suillineae</taxon>
        <taxon>Rhizopogonaceae</taxon>
        <taxon>Rhizopogon</taxon>
    </lineage>
</organism>
<dbReference type="SMART" id="SM00360">
    <property type="entry name" value="RRM"/>
    <property type="match status" value="2"/>
</dbReference>
<dbReference type="AlphaFoldDB" id="A0A1B7MXN0"/>
<keyword evidence="2 3" id="KW-0694">RNA-binding</keyword>
<dbReference type="STRING" id="1314800.A0A1B7MXN0"/>
<gene>
    <name evidence="6" type="ORF">K503DRAFT_693492</name>
</gene>
<evidence type="ECO:0000256" key="2">
    <source>
        <dbReference type="ARBA" id="ARBA00022884"/>
    </source>
</evidence>
<evidence type="ECO:0000313" key="7">
    <source>
        <dbReference type="Proteomes" id="UP000092154"/>
    </source>
</evidence>
<evidence type="ECO:0000313" key="6">
    <source>
        <dbReference type="EMBL" id="OAX37378.1"/>
    </source>
</evidence>
<dbReference type="InParanoid" id="A0A1B7MXN0"/>
<evidence type="ECO:0000256" key="4">
    <source>
        <dbReference type="SAM" id="MobiDB-lite"/>
    </source>
</evidence>
<dbReference type="PANTHER" id="PTHR23236:SF119">
    <property type="entry name" value="NUCLEAR RNA-BINDING PROTEIN SART-3"/>
    <property type="match status" value="1"/>
</dbReference>
<dbReference type="Pfam" id="PF00076">
    <property type="entry name" value="RRM_1"/>
    <property type="match status" value="2"/>
</dbReference>
<feature type="region of interest" description="Disordered" evidence="4">
    <location>
        <begin position="1"/>
        <end position="67"/>
    </location>
</feature>
<feature type="compositionally biased region" description="Polar residues" evidence="4">
    <location>
        <begin position="1"/>
        <end position="14"/>
    </location>
</feature>
<evidence type="ECO:0000256" key="1">
    <source>
        <dbReference type="ARBA" id="ARBA00022737"/>
    </source>
</evidence>
<dbReference type="InterPro" id="IPR000504">
    <property type="entry name" value="RRM_dom"/>
</dbReference>
<accession>A0A1B7MXN0</accession>
<feature type="compositionally biased region" description="Basic and acidic residues" evidence="4">
    <location>
        <begin position="30"/>
        <end position="59"/>
    </location>
</feature>
<protein>
    <submittedName>
        <fullName evidence="6">RNA-binding domain-containing protein</fullName>
    </submittedName>
</protein>
<dbReference type="EMBL" id="KV448356">
    <property type="protein sequence ID" value="OAX37378.1"/>
    <property type="molecule type" value="Genomic_DNA"/>
</dbReference>
<dbReference type="CDD" id="cd00590">
    <property type="entry name" value="RRM_SF"/>
    <property type="match status" value="1"/>
</dbReference>
<dbReference type="GO" id="GO:0003723">
    <property type="term" value="F:RNA binding"/>
    <property type="evidence" value="ECO:0007669"/>
    <property type="project" value="UniProtKB-UniRule"/>
</dbReference>
<feature type="compositionally biased region" description="Basic and acidic residues" evidence="4">
    <location>
        <begin position="245"/>
        <end position="267"/>
    </location>
</feature>
<dbReference type="OrthoDB" id="439808at2759"/>
<reference evidence="6 7" key="1">
    <citation type="submission" date="2016-06" db="EMBL/GenBank/DDBJ databases">
        <title>Comparative genomics of the ectomycorrhizal sister species Rhizopogon vinicolor and Rhizopogon vesiculosus (Basidiomycota: Boletales) reveals a divergence of the mating type B locus.</title>
        <authorList>
            <consortium name="DOE Joint Genome Institute"/>
            <person name="Mujic A.B."/>
            <person name="Kuo A."/>
            <person name="Tritt A."/>
            <person name="Lipzen A."/>
            <person name="Chen C."/>
            <person name="Johnson J."/>
            <person name="Sharma A."/>
            <person name="Barry K."/>
            <person name="Grigoriev I.V."/>
            <person name="Spatafora J.W."/>
        </authorList>
    </citation>
    <scope>NUCLEOTIDE SEQUENCE [LARGE SCALE GENOMIC DNA]</scope>
    <source>
        <strain evidence="6 7">AM-OR11-026</strain>
    </source>
</reference>
<feature type="domain" description="RRM" evidence="5">
    <location>
        <begin position="159"/>
        <end position="238"/>
    </location>
</feature>
<feature type="compositionally biased region" description="Polar residues" evidence="4">
    <location>
        <begin position="280"/>
        <end position="289"/>
    </location>
</feature>
<dbReference type="InterPro" id="IPR035979">
    <property type="entry name" value="RBD_domain_sf"/>
</dbReference>
<evidence type="ECO:0000259" key="5">
    <source>
        <dbReference type="PROSITE" id="PS50102"/>
    </source>
</evidence>
<dbReference type="PANTHER" id="PTHR23236">
    <property type="entry name" value="EUKARYOTIC TRANSLATION INITIATION FACTOR 4B/4H"/>
    <property type="match status" value="1"/>
</dbReference>